<feature type="domain" description="DUF6265" evidence="2">
    <location>
        <begin position="33"/>
        <end position="138"/>
    </location>
</feature>
<proteinExistence type="predicted"/>
<organism evidence="3 4">
    <name type="scientific">Stenotrophomonas panacihumi</name>
    <dbReference type="NCBI Taxonomy" id="676599"/>
    <lineage>
        <taxon>Bacteria</taxon>
        <taxon>Pseudomonadati</taxon>
        <taxon>Pseudomonadota</taxon>
        <taxon>Gammaproteobacteria</taxon>
        <taxon>Lysobacterales</taxon>
        <taxon>Lysobacteraceae</taxon>
        <taxon>Stenotrophomonas</taxon>
    </lineage>
</organism>
<dbReference type="STRING" id="676599.ARC20_10055"/>
<dbReference type="OrthoDB" id="5382295at2"/>
<sequence>MRTFLCLALLFLGGVMPLAQAAEAVPARLQSLAWLLGSWEREGLREGSSGVETWQVVGDAFVGSGKRLKGTTVAFEEKLRLEANGTDVFYVADVAENPQSVRFRMVEQAGTSAVFENPAHDFPKRIAYRLEGDQLVVVTSGDGREVTFRFKRVAASR</sequence>
<dbReference type="InterPro" id="IPR046232">
    <property type="entry name" value="DUF6265"/>
</dbReference>
<dbReference type="Pfam" id="PF19780">
    <property type="entry name" value="DUF6265"/>
    <property type="match status" value="1"/>
</dbReference>
<dbReference type="RefSeq" id="WP_057646463.1">
    <property type="nucleotide sequence ID" value="NZ_LLXU01000075.1"/>
</dbReference>
<dbReference type="EMBL" id="LLXU01000075">
    <property type="protein sequence ID" value="KRG43378.1"/>
    <property type="molecule type" value="Genomic_DNA"/>
</dbReference>
<evidence type="ECO:0000259" key="2">
    <source>
        <dbReference type="Pfam" id="PF19780"/>
    </source>
</evidence>
<keyword evidence="1" id="KW-0732">Signal</keyword>
<comment type="caution">
    <text evidence="3">The sequence shown here is derived from an EMBL/GenBank/DDBJ whole genome shotgun (WGS) entry which is preliminary data.</text>
</comment>
<name>A0A0R0AM91_9GAMM</name>
<feature type="signal peptide" evidence="1">
    <location>
        <begin position="1"/>
        <end position="21"/>
    </location>
</feature>
<reference evidence="3 4" key="1">
    <citation type="submission" date="2015-10" db="EMBL/GenBank/DDBJ databases">
        <title>Genome sequencing and analysis of members of genus Stenotrophomonas.</title>
        <authorList>
            <person name="Patil P.P."/>
            <person name="Midha S."/>
            <person name="Patil P.B."/>
        </authorList>
    </citation>
    <scope>NUCLEOTIDE SEQUENCE [LARGE SCALE GENOMIC DNA]</scope>
    <source>
        <strain evidence="3 4">JCM 16536</strain>
    </source>
</reference>
<evidence type="ECO:0000256" key="1">
    <source>
        <dbReference type="SAM" id="SignalP"/>
    </source>
</evidence>
<evidence type="ECO:0000313" key="3">
    <source>
        <dbReference type="EMBL" id="KRG43378.1"/>
    </source>
</evidence>
<feature type="chain" id="PRO_5006390983" description="DUF6265 domain-containing protein" evidence="1">
    <location>
        <begin position="22"/>
        <end position="157"/>
    </location>
</feature>
<accession>A0A0R0AM91</accession>
<protein>
    <recommendedName>
        <fullName evidence="2">DUF6265 domain-containing protein</fullName>
    </recommendedName>
</protein>
<dbReference type="Proteomes" id="UP000051802">
    <property type="component" value="Unassembled WGS sequence"/>
</dbReference>
<dbReference type="AlphaFoldDB" id="A0A0R0AM91"/>
<gene>
    <name evidence="3" type="ORF">ARC20_10055</name>
</gene>
<evidence type="ECO:0000313" key="4">
    <source>
        <dbReference type="Proteomes" id="UP000051802"/>
    </source>
</evidence>
<keyword evidence="4" id="KW-1185">Reference proteome</keyword>